<dbReference type="Proteomes" id="UP001054837">
    <property type="component" value="Unassembled WGS sequence"/>
</dbReference>
<sequence>MRDDPKLAGKLIRFPFVYRASNSEKQAPQTFHPTSHTVHDYSTQYFTTHAHLMCAHIHAPSYLFSKPHAHLMCAHIHAPSYHFSKPHAHLMCAHIHTPSYLFSKPHAHLE</sequence>
<keyword evidence="2" id="KW-1185">Reference proteome</keyword>
<evidence type="ECO:0000313" key="1">
    <source>
        <dbReference type="EMBL" id="GIY65695.1"/>
    </source>
</evidence>
<gene>
    <name evidence="1" type="ORF">CDAR_82001</name>
</gene>
<dbReference type="AlphaFoldDB" id="A0AAV4V626"/>
<protein>
    <submittedName>
        <fullName evidence="1">Uncharacterized protein</fullName>
    </submittedName>
</protein>
<name>A0AAV4V626_9ARAC</name>
<reference evidence="1 2" key="1">
    <citation type="submission" date="2021-06" db="EMBL/GenBank/DDBJ databases">
        <title>Caerostris darwini draft genome.</title>
        <authorList>
            <person name="Kono N."/>
            <person name="Arakawa K."/>
        </authorList>
    </citation>
    <scope>NUCLEOTIDE SEQUENCE [LARGE SCALE GENOMIC DNA]</scope>
</reference>
<proteinExistence type="predicted"/>
<accession>A0AAV4V626</accession>
<evidence type="ECO:0000313" key="2">
    <source>
        <dbReference type="Proteomes" id="UP001054837"/>
    </source>
</evidence>
<organism evidence="1 2">
    <name type="scientific">Caerostris darwini</name>
    <dbReference type="NCBI Taxonomy" id="1538125"/>
    <lineage>
        <taxon>Eukaryota</taxon>
        <taxon>Metazoa</taxon>
        <taxon>Ecdysozoa</taxon>
        <taxon>Arthropoda</taxon>
        <taxon>Chelicerata</taxon>
        <taxon>Arachnida</taxon>
        <taxon>Araneae</taxon>
        <taxon>Araneomorphae</taxon>
        <taxon>Entelegynae</taxon>
        <taxon>Araneoidea</taxon>
        <taxon>Araneidae</taxon>
        <taxon>Caerostris</taxon>
    </lineage>
</organism>
<comment type="caution">
    <text evidence="1">The sequence shown here is derived from an EMBL/GenBank/DDBJ whole genome shotgun (WGS) entry which is preliminary data.</text>
</comment>
<dbReference type="EMBL" id="BPLQ01012460">
    <property type="protein sequence ID" value="GIY65695.1"/>
    <property type="molecule type" value="Genomic_DNA"/>
</dbReference>